<protein>
    <submittedName>
        <fullName evidence="2">Uncharacterized protein</fullName>
    </submittedName>
</protein>
<dbReference type="AlphaFoldDB" id="A0A0A9EGJ3"/>
<keyword evidence="1" id="KW-0732">Signal</keyword>
<sequence>MLSVSTEDLNRLLALLCFLFLRGFSEANSNLLDPKHKLTTGYATCFFDLVSLFLCKLPTLGPLSNT</sequence>
<reference evidence="2" key="1">
    <citation type="submission" date="2014-09" db="EMBL/GenBank/DDBJ databases">
        <authorList>
            <person name="Magalhaes I.L.F."/>
            <person name="Oliveira U."/>
            <person name="Santos F.R."/>
            <person name="Vidigal T.H.D.A."/>
            <person name="Brescovit A.D."/>
            <person name="Santos A.J."/>
        </authorList>
    </citation>
    <scope>NUCLEOTIDE SEQUENCE</scope>
    <source>
        <tissue evidence="2">Shoot tissue taken approximately 20 cm above the soil surface</tissue>
    </source>
</reference>
<name>A0A0A9EGJ3_ARUDO</name>
<reference evidence="2" key="2">
    <citation type="journal article" date="2015" name="Data Brief">
        <title>Shoot transcriptome of the giant reed, Arundo donax.</title>
        <authorList>
            <person name="Barrero R.A."/>
            <person name="Guerrero F.D."/>
            <person name="Moolhuijzen P."/>
            <person name="Goolsby J.A."/>
            <person name="Tidwell J."/>
            <person name="Bellgard S.E."/>
            <person name="Bellgard M.I."/>
        </authorList>
    </citation>
    <scope>NUCLEOTIDE SEQUENCE</scope>
    <source>
        <tissue evidence="2">Shoot tissue taken approximately 20 cm above the soil surface</tissue>
    </source>
</reference>
<evidence type="ECO:0000313" key="2">
    <source>
        <dbReference type="EMBL" id="JAD95137.1"/>
    </source>
</evidence>
<proteinExistence type="predicted"/>
<dbReference type="EMBL" id="GBRH01202758">
    <property type="protein sequence ID" value="JAD95137.1"/>
    <property type="molecule type" value="Transcribed_RNA"/>
</dbReference>
<feature type="signal peptide" evidence="1">
    <location>
        <begin position="1"/>
        <end position="27"/>
    </location>
</feature>
<evidence type="ECO:0000256" key="1">
    <source>
        <dbReference type="SAM" id="SignalP"/>
    </source>
</evidence>
<feature type="chain" id="PRO_5002061876" evidence="1">
    <location>
        <begin position="28"/>
        <end position="66"/>
    </location>
</feature>
<organism evidence="2">
    <name type="scientific">Arundo donax</name>
    <name type="common">Giant reed</name>
    <name type="synonym">Donax arundinaceus</name>
    <dbReference type="NCBI Taxonomy" id="35708"/>
    <lineage>
        <taxon>Eukaryota</taxon>
        <taxon>Viridiplantae</taxon>
        <taxon>Streptophyta</taxon>
        <taxon>Embryophyta</taxon>
        <taxon>Tracheophyta</taxon>
        <taxon>Spermatophyta</taxon>
        <taxon>Magnoliopsida</taxon>
        <taxon>Liliopsida</taxon>
        <taxon>Poales</taxon>
        <taxon>Poaceae</taxon>
        <taxon>PACMAD clade</taxon>
        <taxon>Arundinoideae</taxon>
        <taxon>Arundineae</taxon>
        <taxon>Arundo</taxon>
    </lineage>
</organism>
<accession>A0A0A9EGJ3</accession>